<evidence type="ECO:0000256" key="4">
    <source>
        <dbReference type="ARBA" id="ARBA00023134"/>
    </source>
</evidence>
<dbReference type="InterPro" id="IPR030379">
    <property type="entry name" value="G_SEPTIN_dom"/>
</dbReference>
<feature type="region of interest" description="Disordered" evidence="7">
    <location>
        <begin position="1145"/>
        <end position="1217"/>
    </location>
</feature>
<keyword evidence="5" id="KW-0131">Cell cycle</keyword>
<dbReference type="EMBL" id="FMSP01000004">
    <property type="protein sequence ID" value="SCV68939.1"/>
    <property type="molecule type" value="Genomic_DNA"/>
</dbReference>
<feature type="compositionally biased region" description="Gly residues" evidence="7">
    <location>
        <begin position="1292"/>
        <end position="1304"/>
    </location>
</feature>
<dbReference type="OrthoDB" id="416553at2759"/>
<gene>
    <name evidence="9" type="ORF">BQ2448_1959</name>
</gene>
<sequence length="1313" mass="145220">MAAVDVAPHVSADITRLNSYVGFDSITRQIEHKLLKRGFQFNVIAVGQTGLGKSTLINTIFASHLIDTKGRFEPDEPVRQTTEIQAVSHIVQENNVKLRLNIVDTPGYGDLINNEGCWDPIIKYIKDQHSAYLRKELTAMRDKYIVDTRIHCCLYFIAPTGHALKAIDITVMKKLSEVVNVVPVIAKSDSLTLEERELFKQRVSLGGSLIFEPGLVHSRPLFFCGQIRAELAHHNIRAYPFDNDDDDNEERKLNEAIRNMIPFAVVGSERNVIIDGRPVRGRKNRWGVINVENEQHCEFNYLRNFLTRTHLQDLIETTAQIHYEAFRSKQLLALKESSASKAQQTTALDQYQAPQLLPLPCSRFEKADKLGLFAWPVRLSMRSIPLSLLPPSRRGCEVWLTTCSTMLAVSYANSCALSTKHYQLVRDLENGKTDEATLNIVLKCLKGIKQRWKKGTIQPSTIRHDLLLALYCHQMIEGIDKGHLSKEEKEVLGRGRCLVAGVQLAGRGEGTTEERGVGYRVCHELFPDWKKRGAESDEYDDPHQHGPLKLLLINTIRADVYTPLSFPRAEARWILGLRAAASSTIAGPELVPAIAGRVLDLLAGGDGISSSIRRSALDAIQNLLEIATNTRLVERTRKIVRNTLMGFGNGMGMGMGMEGVSEKVKGKRREVVMGFKEVEELIVSETGSNSSTRTRTVGMNEGKGEDPKLVLAFVRATRRKAKGGLYPIFVGAEEIMRVCLGVLGRVLRPESMGEGGEGKAFEYGGLKCVWLVLGVLERVLEELREGVVQEEEMGKLARELVRAVGWAGGGRMGVRDADLEPLLSAIATSLHSATPNSRLFALRTLSLVPTSIWSTLSDVSKGWGDKAWSTIMRGLDDPDSAMRRKLTLRVLQRVEPALVGMHWARMVEGIKGVGGDGAGDEGVLMLVRRLIEVMEVVKKGGEEWAKTIVELVDLGSGLGAGDMPIETIILPTIERFTYSSDEQTRYDFAKTLLGYQGAWSDDLTLALILAAVVHALTWSSSSSEEEVGYGTTMDASKKMLTLLDQDGRFAQELQEPFLIALLRLSSSINRSERLEELCSFVQGCKGRRATFATRPLFDLLALALKKGTVERKVIGEMRESGRSGRYGSLTLPAWEGVYRRLLRKARDEEGKGEEEETWTSPARIIKPQTTPLKYDPYDALPSSSSEPTHSRSLSQYSTTSSTQAAQKIGISPRALARERQDLLRDRVERGGKGGMGESVLFDARSEVLGGGSSLVGRLALIGFQGGDDEEEEKEEVRERDSEREGEDNMGFAHGGAAGSGFGMGDEGDPFRMG</sequence>
<dbReference type="PANTHER" id="PTHR18884">
    <property type="entry name" value="SEPTIN"/>
    <property type="match status" value="1"/>
</dbReference>
<evidence type="ECO:0000259" key="8">
    <source>
        <dbReference type="PROSITE" id="PS51719"/>
    </source>
</evidence>
<dbReference type="GO" id="GO:0031105">
    <property type="term" value="C:septin complex"/>
    <property type="evidence" value="ECO:0007669"/>
    <property type="project" value="UniProtKB-ARBA"/>
</dbReference>
<evidence type="ECO:0000256" key="7">
    <source>
        <dbReference type="SAM" id="MobiDB-lite"/>
    </source>
</evidence>
<proteinExistence type="inferred from homology"/>
<organism evidence="9 10">
    <name type="scientific">Microbotryum intermedium</name>
    <dbReference type="NCBI Taxonomy" id="269621"/>
    <lineage>
        <taxon>Eukaryota</taxon>
        <taxon>Fungi</taxon>
        <taxon>Dikarya</taxon>
        <taxon>Basidiomycota</taxon>
        <taxon>Pucciniomycotina</taxon>
        <taxon>Microbotryomycetes</taxon>
        <taxon>Microbotryales</taxon>
        <taxon>Microbotryaceae</taxon>
        <taxon>Microbotryum</taxon>
    </lineage>
</organism>
<keyword evidence="3" id="KW-0175">Coiled coil</keyword>
<dbReference type="SUPFAM" id="SSF52540">
    <property type="entry name" value="P-loop containing nucleoside triphosphate hydrolases"/>
    <property type="match status" value="1"/>
</dbReference>
<dbReference type="SUPFAM" id="SSF48371">
    <property type="entry name" value="ARM repeat"/>
    <property type="match status" value="1"/>
</dbReference>
<reference evidence="10" key="1">
    <citation type="submission" date="2016-09" db="EMBL/GenBank/DDBJ databases">
        <authorList>
            <person name="Jeantristanb JTB J.-T."/>
            <person name="Ricardo R."/>
        </authorList>
    </citation>
    <scope>NUCLEOTIDE SEQUENCE [LARGE SCALE GENOMIC DNA]</scope>
</reference>
<accession>A0A238F852</accession>
<feature type="domain" description="Septin-type G" evidence="8">
    <location>
        <begin position="37"/>
        <end position="333"/>
    </location>
</feature>
<dbReference type="PROSITE" id="PS51719">
    <property type="entry name" value="G_SEPTIN"/>
    <property type="match status" value="1"/>
</dbReference>
<dbReference type="FunFam" id="3.40.50.300:FF:000162">
    <property type="entry name" value="septin-7 isoform X1"/>
    <property type="match status" value="1"/>
</dbReference>
<evidence type="ECO:0000313" key="10">
    <source>
        <dbReference type="Proteomes" id="UP000198372"/>
    </source>
</evidence>
<keyword evidence="2 6" id="KW-0547">Nucleotide-binding</keyword>
<feature type="region of interest" description="Disordered" evidence="7">
    <location>
        <begin position="1263"/>
        <end position="1313"/>
    </location>
</feature>
<evidence type="ECO:0000313" key="9">
    <source>
        <dbReference type="EMBL" id="SCV68939.1"/>
    </source>
</evidence>
<dbReference type="Gene3D" id="1.25.10.10">
    <property type="entry name" value="Leucine-rich Repeat Variant"/>
    <property type="match status" value="1"/>
</dbReference>
<dbReference type="Pfam" id="PF00735">
    <property type="entry name" value="Septin"/>
    <property type="match status" value="2"/>
</dbReference>
<dbReference type="InterPro" id="IPR016491">
    <property type="entry name" value="Septin"/>
</dbReference>
<keyword evidence="4 6" id="KW-0342">GTP-binding</keyword>
<keyword evidence="10" id="KW-1185">Reference proteome</keyword>
<evidence type="ECO:0000256" key="6">
    <source>
        <dbReference type="RuleBase" id="RU004560"/>
    </source>
</evidence>
<dbReference type="GO" id="GO:0005525">
    <property type="term" value="F:GTP binding"/>
    <property type="evidence" value="ECO:0007669"/>
    <property type="project" value="UniProtKB-KW"/>
</dbReference>
<name>A0A238F852_9BASI</name>
<dbReference type="InterPro" id="IPR011989">
    <property type="entry name" value="ARM-like"/>
</dbReference>
<dbReference type="InterPro" id="IPR027417">
    <property type="entry name" value="P-loop_NTPase"/>
</dbReference>
<dbReference type="InterPro" id="IPR016024">
    <property type="entry name" value="ARM-type_fold"/>
</dbReference>
<keyword evidence="1" id="KW-0132">Cell division</keyword>
<feature type="compositionally biased region" description="Low complexity" evidence="7">
    <location>
        <begin position="1182"/>
        <end position="1206"/>
    </location>
</feature>
<dbReference type="GO" id="GO:0000281">
    <property type="term" value="P:mitotic cytokinesis"/>
    <property type="evidence" value="ECO:0007669"/>
    <property type="project" value="UniProtKB-ARBA"/>
</dbReference>
<evidence type="ECO:0000256" key="3">
    <source>
        <dbReference type="ARBA" id="ARBA00023054"/>
    </source>
</evidence>
<dbReference type="Gene3D" id="3.40.50.300">
    <property type="entry name" value="P-loop containing nucleotide triphosphate hydrolases"/>
    <property type="match status" value="1"/>
</dbReference>
<dbReference type="GO" id="GO:0032161">
    <property type="term" value="C:cleavage apparatus septin structure"/>
    <property type="evidence" value="ECO:0007669"/>
    <property type="project" value="UniProtKB-ARBA"/>
</dbReference>
<dbReference type="Proteomes" id="UP000198372">
    <property type="component" value="Unassembled WGS sequence"/>
</dbReference>
<dbReference type="CDD" id="cd01850">
    <property type="entry name" value="CDC_Septin"/>
    <property type="match status" value="1"/>
</dbReference>
<dbReference type="STRING" id="269621.A0A238F852"/>
<evidence type="ECO:0000256" key="1">
    <source>
        <dbReference type="ARBA" id="ARBA00022618"/>
    </source>
</evidence>
<protein>
    <submittedName>
        <fullName evidence="9">BQ2448_1959 protein</fullName>
    </submittedName>
</protein>
<dbReference type="GO" id="GO:0005940">
    <property type="term" value="C:septin ring"/>
    <property type="evidence" value="ECO:0007669"/>
    <property type="project" value="UniProtKB-ARBA"/>
</dbReference>
<evidence type="ECO:0000256" key="5">
    <source>
        <dbReference type="ARBA" id="ARBA00023306"/>
    </source>
</evidence>
<evidence type="ECO:0000256" key="2">
    <source>
        <dbReference type="ARBA" id="ARBA00022741"/>
    </source>
</evidence>
<comment type="similarity">
    <text evidence="6">Belongs to the TRAFAC class TrmE-Era-EngA-EngB-Septin-like GTPase superfamily. Septin GTPase family.</text>
</comment>